<evidence type="ECO:0000256" key="1">
    <source>
        <dbReference type="ARBA" id="ARBA00023002"/>
    </source>
</evidence>
<dbReference type="InterPro" id="IPR020471">
    <property type="entry name" value="AKR"/>
</dbReference>
<name>A0A2P5HUP0_DIAHE</name>
<dbReference type="InParanoid" id="A0A2P5HUP0"/>
<dbReference type="EMBL" id="MAVT02000705">
    <property type="protein sequence ID" value="POS73956.1"/>
    <property type="molecule type" value="Genomic_DNA"/>
</dbReference>
<feature type="domain" description="NADP-dependent oxidoreductase" evidence="2">
    <location>
        <begin position="15"/>
        <end position="306"/>
    </location>
</feature>
<comment type="caution">
    <text evidence="3">The sequence shown here is derived from an EMBL/GenBank/DDBJ whole genome shotgun (WGS) entry which is preliminary data.</text>
</comment>
<evidence type="ECO:0000313" key="3">
    <source>
        <dbReference type="EMBL" id="POS73956.1"/>
    </source>
</evidence>
<evidence type="ECO:0000313" key="4">
    <source>
        <dbReference type="Proteomes" id="UP000094444"/>
    </source>
</evidence>
<evidence type="ECO:0000259" key="2">
    <source>
        <dbReference type="Pfam" id="PF00248"/>
    </source>
</evidence>
<dbReference type="PRINTS" id="PR00069">
    <property type="entry name" value="ALDKETRDTASE"/>
</dbReference>
<dbReference type="SUPFAM" id="SSF51430">
    <property type="entry name" value="NAD(P)-linked oxidoreductase"/>
    <property type="match status" value="1"/>
</dbReference>
<dbReference type="InterPro" id="IPR023210">
    <property type="entry name" value="NADP_OxRdtase_dom"/>
</dbReference>
<accession>A0A2P5HUP0</accession>
<reference evidence="3" key="1">
    <citation type="submission" date="2017-09" db="EMBL/GenBank/DDBJ databases">
        <title>Polyketide synthases of a Diaporthe helianthi virulent isolate.</title>
        <authorList>
            <person name="Baroncelli R."/>
        </authorList>
    </citation>
    <scope>NUCLEOTIDE SEQUENCE [LARGE SCALE GENOMIC DNA]</scope>
    <source>
        <strain evidence="3">7/96</strain>
    </source>
</reference>
<dbReference type="PANTHER" id="PTHR43364:SF4">
    <property type="entry name" value="NAD(P)-LINKED OXIDOREDUCTASE SUPERFAMILY PROTEIN"/>
    <property type="match status" value="1"/>
</dbReference>
<dbReference type="InterPro" id="IPR036812">
    <property type="entry name" value="NAD(P)_OxRdtase_dom_sf"/>
</dbReference>
<protein>
    <submittedName>
        <fullName evidence="3">Aflatoxin B1 aldehyde reductase member 3</fullName>
    </submittedName>
</protein>
<dbReference type="Proteomes" id="UP000094444">
    <property type="component" value="Unassembled WGS sequence"/>
</dbReference>
<dbReference type="AlphaFoldDB" id="A0A2P5HUP0"/>
<organism evidence="3 4">
    <name type="scientific">Diaporthe helianthi</name>
    <dbReference type="NCBI Taxonomy" id="158607"/>
    <lineage>
        <taxon>Eukaryota</taxon>
        <taxon>Fungi</taxon>
        <taxon>Dikarya</taxon>
        <taxon>Ascomycota</taxon>
        <taxon>Pezizomycotina</taxon>
        <taxon>Sordariomycetes</taxon>
        <taxon>Sordariomycetidae</taxon>
        <taxon>Diaporthales</taxon>
        <taxon>Diaporthaceae</taxon>
        <taxon>Diaporthe</taxon>
    </lineage>
</organism>
<dbReference type="Gene3D" id="3.20.20.100">
    <property type="entry name" value="NADP-dependent oxidoreductase domain"/>
    <property type="match status" value="1"/>
</dbReference>
<gene>
    <name evidence="3" type="ORF">DHEL01_v207648</name>
</gene>
<dbReference type="STRING" id="158607.A0A2P5HUP0"/>
<sequence>MSNPGSCKVVFGAAGPLWRQHAPEVVELLREAGVSEIDVAQVYLDSEKTAGDVGAARYFSIGTKELGCGGLIVGDGPPTKENVIRRALHSLKLLKVDQVDIFYIHGPDRTIPFEETLEGIDELYKMGKFKRFGLSNFLPDEVEKVVEICRSRGFVLPKVYEGNYSPIARKPETLLFPMLEKYDIKFYAYSPLAGGFLAKSKEDVLAKKCPKFDPDSGLVGLIYSTLYNKPSHLEALEEWAAISKNSGIPQAELAYRWTAYHSPLDRQRGDAMLFGASSLQQLRQTLEGLKRGPLPPDVAEAIDRIWRLVEHDAGFDNFNLNSFQVADVPDFKALYDKAHEGQKFPVQVVTEKAVETA</sequence>
<keyword evidence="1" id="KW-0560">Oxidoreductase</keyword>
<dbReference type="OrthoDB" id="2310150at2759"/>
<dbReference type="Pfam" id="PF00248">
    <property type="entry name" value="Aldo_ket_red"/>
    <property type="match status" value="1"/>
</dbReference>
<keyword evidence="4" id="KW-1185">Reference proteome</keyword>
<dbReference type="PANTHER" id="PTHR43364">
    <property type="entry name" value="NADH-SPECIFIC METHYLGLYOXAL REDUCTASE-RELATED"/>
    <property type="match status" value="1"/>
</dbReference>
<dbReference type="CDD" id="cd19075">
    <property type="entry name" value="AKR_AKR7A1-5"/>
    <property type="match status" value="1"/>
</dbReference>
<proteinExistence type="predicted"/>
<dbReference type="GO" id="GO:0016491">
    <property type="term" value="F:oxidoreductase activity"/>
    <property type="evidence" value="ECO:0007669"/>
    <property type="project" value="UniProtKB-KW"/>
</dbReference>
<dbReference type="InterPro" id="IPR050523">
    <property type="entry name" value="AKR_Detox_Biosynth"/>
</dbReference>